<feature type="compositionally biased region" description="Basic and acidic residues" evidence="1">
    <location>
        <begin position="134"/>
        <end position="145"/>
    </location>
</feature>
<feature type="compositionally biased region" description="Polar residues" evidence="1">
    <location>
        <begin position="450"/>
        <end position="466"/>
    </location>
</feature>
<dbReference type="RefSeq" id="XP_003017942.1">
    <property type="nucleotide sequence ID" value="XM_003017896.1"/>
</dbReference>
<name>D4DLH7_TRIVH</name>
<evidence type="ECO:0000313" key="3">
    <source>
        <dbReference type="Proteomes" id="UP000008383"/>
    </source>
</evidence>
<keyword evidence="3" id="KW-1185">Reference proteome</keyword>
<feature type="compositionally biased region" description="Low complexity" evidence="1">
    <location>
        <begin position="232"/>
        <end position="241"/>
    </location>
</feature>
<feature type="compositionally biased region" description="Polar residues" evidence="1">
    <location>
        <begin position="379"/>
        <end position="405"/>
    </location>
</feature>
<dbReference type="OrthoDB" id="73788at2759"/>
<gene>
    <name evidence="2" type="ORF">TRV_08051</name>
</gene>
<feature type="compositionally biased region" description="Polar residues" evidence="1">
    <location>
        <begin position="478"/>
        <end position="509"/>
    </location>
</feature>
<protein>
    <submittedName>
        <fullName evidence="2">Uncharacterized protein</fullName>
    </submittedName>
</protein>
<dbReference type="HOGENOM" id="CLU_032072_0_0_1"/>
<reference evidence="3" key="1">
    <citation type="journal article" date="2011" name="Genome Biol.">
        <title>Comparative and functional genomics provide insights into the pathogenicity of dermatophytic fungi.</title>
        <authorList>
            <person name="Burmester A."/>
            <person name="Shelest E."/>
            <person name="Gloeckner G."/>
            <person name="Heddergott C."/>
            <person name="Schindler S."/>
            <person name="Staib P."/>
            <person name="Heidel A."/>
            <person name="Felder M."/>
            <person name="Petzold A."/>
            <person name="Szafranski K."/>
            <person name="Feuermann M."/>
            <person name="Pedruzzi I."/>
            <person name="Priebe S."/>
            <person name="Groth M."/>
            <person name="Winkler R."/>
            <person name="Li W."/>
            <person name="Kniemeyer O."/>
            <person name="Schroeckh V."/>
            <person name="Hertweck C."/>
            <person name="Hube B."/>
            <person name="White T.C."/>
            <person name="Platzer M."/>
            <person name="Guthke R."/>
            <person name="Heitman J."/>
            <person name="Woestemeyer J."/>
            <person name="Zipfel P.F."/>
            <person name="Monod M."/>
            <person name="Brakhage A.A."/>
        </authorList>
    </citation>
    <scope>NUCLEOTIDE SEQUENCE [LARGE SCALE GENOMIC DNA]</scope>
    <source>
        <strain evidence="3">HKI 0517</strain>
    </source>
</reference>
<feature type="region of interest" description="Disordered" evidence="1">
    <location>
        <begin position="35"/>
        <end position="56"/>
    </location>
</feature>
<proteinExistence type="predicted"/>
<feature type="compositionally biased region" description="Basic residues" evidence="1">
    <location>
        <begin position="35"/>
        <end position="47"/>
    </location>
</feature>
<dbReference type="Proteomes" id="UP000008383">
    <property type="component" value="Unassembled WGS sequence"/>
</dbReference>
<feature type="compositionally biased region" description="Acidic residues" evidence="1">
    <location>
        <begin position="158"/>
        <end position="173"/>
    </location>
</feature>
<dbReference type="EMBL" id="ACYE01000506">
    <property type="protein sequence ID" value="EFE37297.1"/>
    <property type="molecule type" value="Genomic_DNA"/>
</dbReference>
<evidence type="ECO:0000256" key="1">
    <source>
        <dbReference type="SAM" id="MobiDB-lite"/>
    </source>
</evidence>
<feature type="region of interest" description="Disordered" evidence="1">
    <location>
        <begin position="299"/>
        <end position="405"/>
    </location>
</feature>
<dbReference type="AlphaFoldDB" id="D4DLH7"/>
<feature type="region of interest" description="Disordered" evidence="1">
    <location>
        <begin position="542"/>
        <end position="574"/>
    </location>
</feature>
<dbReference type="KEGG" id="tve:TRV_08051"/>
<feature type="compositionally biased region" description="Basic residues" evidence="1">
    <location>
        <begin position="96"/>
        <end position="112"/>
    </location>
</feature>
<feature type="compositionally biased region" description="Polar residues" evidence="1">
    <location>
        <begin position="242"/>
        <end position="255"/>
    </location>
</feature>
<dbReference type="GeneID" id="9579820"/>
<comment type="caution">
    <text evidence="2">The sequence shown here is derived from an EMBL/GenBank/DDBJ whole genome shotgun (WGS) entry which is preliminary data.</text>
</comment>
<evidence type="ECO:0000313" key="2">
    <source>
        <dbReference type="EMBL" id="EFE37297.1"/>
    </source>
</evidence>
<accession>D4DLH7</accession>
<organism evidence="2 3">
    <name type="scientific">Trichophyton verrucosum (strain HKI 0517)</name>
    <dbReference type="NCBI Taxonomy" id="663202"/>
    <lineage>
        <taxon>Eukaryota</taxon>
        <taxon>Fungi</taxon>
        <taxon>Dikarya</taxon>
        <taxon>Ascomycota</taxon>
        <taxon>Pezizomycotina</taxon>
        <taxon>Eurotiomycetes</taxon>
        <taxon>Eurotiomycetidae</taxon>
        <taxon>Onygenales</taxon>
        <taxon>Arthrodermataceae</taxon>
        <taxon>Trichophyton</taxon>
    </lineage>
</organism>
<sequence length="574" mass="63252">MPHVFVMTRPLSARRAVAGRPSVTKPRYALRRRSYPSRTRNLQRQHRLALGGNTRSQKTLTQLNFVLPQDYPGSEDDDGGSQLEAETTDGEERGGPRPKKQTTRDHVRKRKRQRDDRPNRTLTQMVNVDWALPRADKNDSGEHNSRHPRKRRGVEMETILEDVENAVDEEDGDPNPPADNVPKAGENKLEGLPARKGQSSLEISAEQAARHGKMLPPTNPVTPRKQTRWVIPSSQSPESPEITLNSPRTPRSVKNSPVRLSLASPAAPLFNKRRSLLRFDANDYDSQVVPDDGYFGISAPGSPASALSSPRATSDPSISFGEDINARFNATRRERQTQELQASEPGQPESIVYETDGEAKPESMEDVCPNAPGIKGTRKSGSSDQDGPQLSLGSNIEQSSQNIPASTYMSDTMSVYYTRQPMSYAFEKVHASQSSKDISESARYTEIIESSQSNLPSIGDSDNQETLAKARPQHEWENTSSARQNDTEPDQATSALSPVVQVESSQRSGSEVEVEVPGSQALETEIEARRIITCSQLLTESLMESIPGPPNWVPGPHSNDVNDLNDDGTAPHES</sequence>
<feature type="region of interest" description="Disordered" evidence="1">
    <location>
        <begin position="450"/>
        <end position="518"/>
    </location>
</feature>
<feature type="compositionally biased region" description="Low complexity" evidence="1">
    <location>
        <begin position="299"/>
        <end position="314"/>
    </location>
</feature>
<feature type="region of interest" description="Disordered" evidence="1">
    <location>
        <begin position="68"/>
        <end position="259"/>
    </location>
</feature>